<sequence>MKKKILSCLLILVVLFTAFIPQSAFAQSKESLRSVTFSNWIRTLGSQYPLLQAYGLVILKQPDLNVKNMSSLSNNQYIARNNVREWLDEYSSKLIYINENMKGLTQRVNYYYDRLYNLSEQIDSNEQAKNSFLSRYNRLQRVMDDVQYKMERTSMNLQAYYDLLAEDSNNFSKKADQATASLNGGDGKATTLRSAIKANLEDIQNELVKILNNPDEVYDFSFKLGTEIYNTVKTGAETKTVDVASIEALGKTLMSSEDLNTKESYSTIRQKHKTVTSLMKQLSEIEHQATEVTIAEDQLFGFTSMVKRQITIFDYMVNEFTELNHIMSNLKEDIMEGNITPSEIKRQLRYYKDIMDEIDKQTGQFEQFTTSVKY</sequence>
<dbReference type="RefSeq" id="WP_073008669.1">
    <property type="nucleotide sequence ID" value="NZ_FQXD01000008.1"/>
</dbReference>
<dbReference type="InterPro" id="IPR008414">
    <property type="entry name" value="HBL"/>
</dbReference>
<dbReference type="CDD" id="cd22654">
    <property type="entry name" value="ClyA_NheA-like"/>
    <property type="match status" value="1"/>
</dbReference>
<feature type="chain" id="PRO_5012341518" evidence="1">
    <location>
        <begin position="27"/>
        <end position="374"/>
    </location>
</feature>
<dbReference type="AlphaFoldDB" id="A0A1M5TMR2"/>
<dbReference type="GO" id="GO:0016020">
    <property type="term" value="C:membrane"/>
    <property type="evidence" value="ECO:0007669"/>
    <property type="project" value="InterPro"/>
</dbReference>
<evidence type="ECO:0000313" key="2">
    <source>
        <dbReference type="EMBL" id="SHH51978.1"/>
    </source>
</evidence>
<proteinExistence type="predicted"/>
<organism evidence="2 3">
    <name type="scientific">Virgibacillus chiguensis</name>
    <dbReference type="NCBI Taxonomy" id="411959"/>
    <lineage>
        <taxon>Bacteria</taxon>
        <taxon>Bacillati</taxon>
        <taxon>Bacillota</taxon>
        <taxon>Bacilli</taxon>
        <taxon>Bacillales</taxon>
        <taxon>Bacillaceae</taxon>
        <taxon>Virgibacillus</taxon>
    </lineage>
</organism>
<dbReference type="Proteomes" id="UP000184079">
    <property type="component" value="Unassembled WGS sequence"/>
</dbReference>
<gene>
    <name evidence="2" type="ORF">SAMN05421807_10870</name>
</gene>
<accession>A0A1M5TMR2</accession>
<dbReference type="Gene3D" id="1.20.1170.10">
    <property type="match status" value="1"/>
</dbReference>
<evidence type="ECO:0000256" key="1">
    <source>
        <dbReference type="SAM" id="SignalP"/>
    </source>
</evidence>
<feature type="signal peptide" evidence="1">
    <location>
        <begin position="1"/>
        <end position="26"/>
    </location>
</feature>
<dbReference type="InterPro" id="IPR052785">
    <property type="entry name" value="Enterotoxin_cmpnt"/>
</dbReference>
<evidence type="ECO:0000313" key="3">
    <source>
        <dbReference type="Proteomes" id="UP000184079"/>
    </source>
</evidence>
<keyword evidence="3" id="KW-1185">Reference proteome</keyword>
<dbReference type="OrthoDB" id="2772098at2"/>
<dbReference type="PANTHER" id="PTHR38443:SF2">
    <property type="entry name" value="NON-HEMOLYTIC ENTEROTOXIN LYTIC COMPONENT L1"/>
    <property type="match status" value="1"/>
</dbReference>
<name>A0A1M5TMR2_9BACI</name>
<keyword evidence="1" id="KW-0732">Signal</keyword>
<protein>
    <submittedName>
        <fullName evidence="2">Non-hemolytic enterotoxin A</fullName>
    </submittedName>
</protein>
<dbReference type="PANTHER" id="PTHR38443">
    <property type="match status" value="1"/>
</dbReference>
<dbReference type="Pfam" id="PF05791">
    <property type="entry name" value="Bacillus_HBL"/>
    <property type="match status" value="1"/>
</dbReference>
<reference evidence="3" key="1">
    <citation type="submission" date="2016-11" db="EMBL/GenBank/DDBJ databases">
        <authorList>
            <person name="Varghese N."/>
            <person name="Submissions S."/>
        </authorList>
    </citation>
    <scope>NUCLEOTIDE SEQUENCE [LARGE SCALE GENOMIC DNA]</scope>
    <source>
        <strain evidence="3">CGMCC 1.6496</strain>
    </source>
</reference>
<dbReference type="EMBL" id="FQXD01000008">
    <property type="protein sequence ID" value="SHH51978.1"/>
    <property type="molecule type" value="Genomic_DNA"/>
</dbReference>
<dbReference type="SUPFAM" id="SSF58100">
    <property type="entry name" value="Bacterial hemolysins"/>
    <property type="match status" value="1"/>
</dbReference>